<dbReference type="CDD" id="cd02440">
    <property type="entry name" value="AdoMet_MTases"/>
    <property type="match status" value="1"/>
</dbReference>
<dbReference type="AlphaFoldDB" id="A0A2S6HH37"/>
<dbReference type="Gene3D" id="3.40.50.150">
    <property type="entry name" value="Vaccinia Virus protein VP39"/>
    <property type="match status" value="1"/>
</dbReference>
<dbReference type="EMBL" id="PTJA01000017">
    <property type="protein sequence ID" value="PPK76787.1"/>
    <property type="molecule type" value="Genomic_DNA"/>
</dbReference>
<evidence type="ECO:0000313" key="3">
    <source>
        <dbReference type="EMBL" id="PPK76787.1"/>
    </source>
</evidence>
<dbReference type="InterPro" id="IPR016461">
    <property type="entry name" value="COMT-like"/>
</dbReference>
<evidence type="ECO:0000256" key="1">
    <source>
        <dbReference type="ARBA" id="ARBA00022679"/>
    </source>
</evidence>
<keyword evidence="3" id="KW-0489">Methyltransferase</keyword>
<protein>
    <submittedName>
        <fullName evidence="3">Ubiquinone/menaquinone biosynthesis C-methylase UbiE</fullName>
    </submittedName>
</protein>
<reference evidence="3 4" key="1">
    <citation type="submission" date="2018-02" db="EMBL/GenBank/DDBJ databases">
        <title>Genomic Encyclopedia of Archaeal and Bacterial Type Strains, Phase II (KMG-II): from individual species to whole genera.</title>
        <authorList>
            <person name="Goeker M."/>
        </authorList>
    </citation>
    <scope>NUCLEOTIDE SEQUENCE [LARGE SCALE GENOMIC DNA]</scope>
    <source>
        <strain evidence="3 4">DSM 3808</strain>
    </source>
</reference>
<dbReference type="Proteomes" id="UP000237749">
    <property type="component" value="Unassembled WGS sequence"/>
</dbReference>
<dbReference type="OrthoDB" id="1493020at2"/>
<proteinExistence type="predicted"/>
<dbReference type="RefSeq" id="WP_104439403.1">
    <property type="nucleotide sequence ID" value="NZ_PTJA01000017.1"/>
</dbReference>
<keyword evidence="4" id="KW-1185">Reference proteome</keyword>
<dbReference type="PROSITE" id="PS51683">
    <property type="entry name" value="SAM_OMT_II"/>
    <property type="match status" value="1"/>
</dbReference>
<gene>
    <name evidence="3" type="ORF">BXY41_11714</name>
</gene>
<evidence type="ECO:0000259" key="2">
    <source>
        <dbReference type="Pfam" id="PF13649"/>
    </source>
</evidence>
<keyword evidence="3" id="KW-0830">Ubiquinone</keyword>
<name>A0A2S6HH37_9FIRM</name>
<accession>A0A2S6HH37</accession>
<dbReference type="Pfam" id="PF13649">
    <property type="entry name" value="Methyltransf_25"/>
    <property type="match status" value="1"/>
</dbReference>
<dbReference type="GO" id="GO:0008168">
    <property type="term" value="F:methyltransferase activity"/>
    <property type="evidence" value="ECO:0007669"/>
    <property type="project" value="UniProtKB-KW"/>
</dbReference>
<dbReference type="InterPro" id="IPR029063">
    <property type="entry name" value="SAM-dependent_MTases_sf"/>
</dbReference>
<dbReference type="GO" id="GO:0032259">
    <property type="term" value="P:methylation"/>
    <property type="evidence" value="ECO:0007669"/>
    <property type="project" value="UniProtKB-KW"/>
</dbReference>
<comment type="caution">
    <text evidence="3">The sequence shown here is derived from an EMBL/GenBank/DDBJ whole genome shotgun (WGS) entry which is preliminary data.</text>
</comment>
<feature type="domain" description="Methyltransferase" evidence="2">
    <location>
        <begin position="45"/>
        <end position="138"/>
    </location>
</feature>
<dbReference type="PANTHER" id="PTHR43861">
    <property type="entry name" value="TRANS-ACONITATE 2-METHYLTRANSFERASE-RELATED"/>
    <property type="match status" value="1"/>
</dbReference>
<evidence type="ECO:0000313" key="4">
    <source>
        <dbReference type="Proteomes" id="UP000237749"/>
    </source>
</evidence>
<dbReference type="SUPFAM" id="SSF53335">
    <property type="entry name" value="S-adenosyl-L-methionine-dependent methyltransferases"/>
    <property type="match status" value="1"/>
</dbReference>
<organism evidence="3 4">
    <name type="scientific">Lacrimispora xylanisolvens</name>
    <dbReference type="NCBI Taxonomy" id="384636"/>
    <lineage>
        <taxon>Bacteria</taxon>
        <taxon>Bacillati</taxon>
        <taxon>Bacillota</taxon>
        <taxon>Clostridia</taxon>
        <taxon>Lachnospirales</taxon>
        <taxon>Lachnospiraceae</taxon>
        <taxon>Lacrimispora</taxon>
    </lineage>
</organism>
<sequence length="221" mass="25649">MERMEDFFAARVDEYEEHMLSGVEGCEQAYALIPSLLTESCRDLLDLGCGTGLELNEIFKRFPDLSVTGIDITREMLDQLKQNFPDRKLNLICGNYFDVDLKRNTFDCAISFQTMHHFKHEAKIGLYQKIFEALKGDGCYIECDYMVEDQEEEDLHFAEYKRLRDEMGIPEGEFYHYDTPCTVTNQIAMLKKGGFERVEMEFRIGNTTILLASKQVIPDKD</sequence>
<dbReference type="InterPro" id="IPR041698">
    <property type="entry name" value="Methyltransf_25"/>
</dbReference>
<keyword evidence="1" id="KW-0808">Transferase</keyword>